<dbReference type="EMBL" id="MU393456">
    <property type="protein sequence ID" value="KAI4866655.1"/>
    <property type="molecule type" value="Genomic_DNA"/>
</dbReference>
<sequence>MSFNALEWLQSSQDFKTGVFSVASHMAHGRGVQVLLDSTSQNWVILGVVTDILNNNHHVRIEACLQDGQPMLSLVSAGQPNYGYRTPSSGRPILSTPSLIQSSSTAQTPVVMMPTTIMGRNVAVATRGNRQEKVVKSGETQGCKPPAD</sequence>
<dbReference type="Proteomes" id="UP001497700">
    <property type="component" value="Unassembled WGS sequence"/>
</dbReference>
<organism evidence="1 2">
    <name type="scientific">Hypoxylon rubiginosum</name>
    <dbReference type="NCBI Taxonomy" id="110542"/>
    <lineage>
        <taxon>Eukaryota</taxon>
        <taxon>Fungi</taxon>
        <taxon>Dikarya</taxon>
        <taxon>Ascomycota</taxon>
        <taxon>Pezizomycotina</taxon>
        <taxon>Sordariomycetes</taxon>
        <taxon>Xylariomycetidae</taxon>
        <taxon>Xylariales</taxon>
        <taxon>Hypoxylaceae</taxon>
        <taxon>Hypoxylon</taxon>
    </lineage>
</organism>
<reference evidence="1 2" key="1">
    <citation type="journal article" date="2022" name="New Phytol.">
        <title>Ecological generalism drives hyperdiversity of secondary metabolite gene clusters in xylarialean endophytes.</title>
        <authorList>
            <person name="Franco M.E.E."/>
            <person name="Wisecaver J.H."/>
            <person name="Arnold A.E."/>
            <person name="Ju Y.M."/>
            <person name="Slot J.C."/>
            <person name="Ahrendt S."/>
            <person name="Moore L.P."/>
            <person name="Eastman K.E."/>
            <person name="Scott K."/>
            <person name="Konkel Z."/>
            <person name="Mondo S.J."/>
            <person name="Kuo A."/>
            <person name="Hayes R.D."/>
            <person name="Haridas S."/>
            <person name="Andreopoulos B."/>
            <person name="Riley R."/>
            <person name="LaButti K."/>
            <person name="Pangilinan J."/>
            <person name="Lipzen A."/>
            <person name="Amirebrahimi M."/>
            <person name="Yan J."/>
            <person name="Adam C."/>
            <person name="Keymanesh K."/>
            <person name="Ng V."/>
            <person name="Louie K."/>
            <person name="Northen T."/>
            <person name="Drula E."/>
            <person name="Henrissat B."/>
            <person name="Hsieh H.M."/>
            <person name="Youens-Clark K."/>
            <person name="Lutzoni F."/>
            <person name="Miadlikowska J."/>
            <person name="Eastwood D.C."/>
            <person name="Hamelin R.C."/>
            <person name="Grigoriev I.V."/>
            <person name="U'Ren J.M."/>
        </authorList>
    </citation>
    <scope>NUCLEOTIDE SEQUENCE [LARGE SCALE GENOMIC DNA]</scope>
    <source>
        <strain evidence="1 2">CBS 119005</strain>
    </source>
</reference>
<name>A0ACB9Z660_9PEZI</name>
<protein>
    <submittedName>
        <fullName evidence="1">Uncharacterized protein</fullName>
    </submittedName>
</protein>
<keyword evidence="2" id="KW-1185">Reference proteome</keyword>
<proteinExistence type="predicted"/>
<evidence type="ECO:0000313" key="1">
    <source>
        <dbReference type="EMBL" id="KAI4866655.1"/>
    </source>
</evidence>
<comment type="caution">
    <text evidence="1">The sequence shown here is derived from an EMBL/GenBank/DDBJ whole genome shotgun (WGS) entry which is preliminary data.</text>
</comment>
<gene>
    <name evidence="1" type="ORF">F4820DRAFT_446877</name>
</gene>
<accession>A0ACB9Z660</accession>
<evidence type="ECO:0000313" key="2">
    <source>
        <dbReference type="Proteomes" id="UP001497700"/>
    </source>
</evidence>